<evidence type="ECO:0000256" key="1">
    <source>
        <dbReference type="ARBA" id="ARBA00004141"/>
    </source>
</evidence>
<feature type="transmembrane region" description="Helical" evidence="5">
    <location>
        <begin position="339"/>
        <end position="361"/>
    </location>
</feature>
<feature type="domain" description="NfeD-like C-terminal" evidence="6">
    <location>
        <begin position="380"/>
        <end position="429"/>
    </location>
</feature>
<evidence type="ECO:0000256" key="4">
    <source>
        <dbReference type="ARBA" id="ARBA00023136"/>
    </source>
</evidence>
<evidence type="ECO:0000259" key="7">
    <source>
        <dbReference type="Pfam" id="PF24961"/>
    </source>
</evidence>
<feature type="transmembrane region" description="Helical" evidence="5">
    <location>
        <begin position="238"/>
        <end position="256"/>
    </location>
</feature>
<gene>
    <name evidence="9" type="ORF">ENU64_04215</name>
</gene>
<dbReference type="SUPFAM" id="SSF52096">
    <property type="entry name" value="ClpP/crotonase"/>
    <property type="match status" value="1"/>
</dbReference>
<evidence type="ECO:0008006" key="10">
    <source>
        <dbReference type="Google" id="ProtNLM"/>
    </source>
</evidence>
<dbReference type="Pfam" id="PF25145">
    <property type="entry name" value="NfeD1b_N"/>
    <property type="match status" value="1"/>
</dbReference>
<accession>A0A7J3MYH6</accession>
<feature type="domain" description="NfeD1b N-terminal" evidence="8">
    <location>
        <begin position="40"/>
        <end position="185"/>
    </location>
</feature>
<protein>
    <recommendedName>
        <fullName evidence="10">Nodulation protein NfeD</fullName>
    </recommendedName>
</protein>
<proteinExistence type="predicted"/>
<dbReference type="InterPro" id="IPR056739">
    <property type="entry name" value="NfeD_membrane"/>
</dbReference>
<evidence type="ECO:0000256" key="5">
    <source>
        <dbReference type="SAM" id="Phobius"/>
    </source>
</evidence>
<evidence type="ECO:0000313" key="9">
    <source>
        <dbReference type="EMBL" id="HGT98615.1"/>
    </source>
</evidence>
<keyword evidence="2 5" id="KW-0812">Transmembrane</keyword>
<dbReference type="GO" id="GO:0016020">
    <property type="term" value="C:membrane"/>
    <property type="evidence" value="ECO:0007669"/>
    <property type="project" value="UniProtKB-SubCell"/>
</dbReference>
<reference evidence="9" key="1">
    <citation type="journal article" date="2020" name="mSystems">
        <title>Genome- and Community-Level Interaction Insights into Carbon Utilization and Element Cycling Functions of Hydrothermarchaeota in Hydrothermal Sediment.</title>
        <authorList>
            <person name="Zhou Z."/>
            <person name="Liu Y."/>
            <person name="Xu W."/>
            <person name="Pan J."/>
            <person name="Luo Z.H."/>
            <person name="Li M."/>
        </authorList>
    </citation>
    <scope>NUCLEOTIDE SEQUENCE [LARGE SCALE GENOMIC DNA]</scope>
    <source>
        <strain evidence="9">SpSt-688</strain>
    </source>
</reference>
<dbReference type="InterPro" id="IPR052165">
    <property type="entry name" value="Membrane_assoc_protease"/>
</dbReference>
<dbReference type="PANTHER" id="PTHR33507:SF7">
    <property type="entry name" value="HYPOTHETICAL MEMBRANE PROTEIN, CONSERVED"/>
    <property type="match status" value="1"/>
</dbReference>
<organism evidence="9">
    <name type="scientific">Ignisphaera aggregans</name>
    <dbReference type="NCBI Taxonomy" id="334771"/>
    <lineage>
        <taxon>Archaea</taxon>
        <taxon>Thermoproteota</taxon>
        <taxon>Thermoprotei</taxon>
        <taxon>Desulfurococcales</taxon>
        <taxon>Desulfurococcaceae</taxon>
        <taxon>Ignisphaera</taxon>
    </lineage>
</organism>
<evidence type="ECO:0000256" key="3">
    <source>
        <dbReference type="ARBA" id="ARBA00022989"/>
    </source>
</evidence>
<evidence type="ECO:0000256" key="2">
    <source>
        <dbReference type="ARBA" id="ARBA00022692"/>
    </source>
</evidence>
<comment type="caution">
    <text evidence="9">The sequence shown here is derived from an EMBL/GenBank/DDBJ whole genome shotgun (WGS) entry which is preliminary data.</text>
</comment>
<comment type="subcellular location">
    <subcellularLocation>
        <location evidence="1">Membrane</location>
        <topology evidence="1">Multi-pass membrane protein</topology>
    </subcellularLocation>
</comment>
<dbReference type="Gene3D" id="2.40.50.140">
    <property type="entry name" value="Nucleic acid-binding proteins"/>
    <property type="match status" value="1"/>
</dbReference>
<feature type="domain" description="NfeD integral membrane" evidence="7">
    <location>
        <begin position="239"/>
        <end position="359"/>
    </location>
</feature>
<dbReference type="InterPro" id="IPR029045">
    <property type="entry name" value="ClpP/crotonase-like_dom_sf"/>
</dbReference>
<dbReference type="AlphaFoldDB" id="A0A7J3MYH6"/>
<keyword evidence="3 5" id="KW-1133">Transmembrane helix</keyword>
<dbReference type="PANTHER" id="PTHR33507">
    <property type="entry name" value="INNER MEMBRANE PROTEIN YBBJ"/>
    <property type="match status" value="1"/>
</dbReference>
<evidence type="ECO:0000259" key="8">
    <source>
        <dbReference type="Pfam" id="PF25145"/>
    </source>
</evidence>
<dbReference type="EMBL" id="DTDH01000130">
    <property type="protein sequence ID" value="HGT98615.1"/>
    <property type="molecule type" value="Genomic_DNA"/>
</dbReference>
<dbReference type="Pfam" id="PF01957">
    <property type="entry name" value="NfeD"/>
    <property type="match status" value="1"/>
</dbReference>
<evidence type="ECO:0000259" key="6">
    <source>
        <dbReference type="Pfam" id="PF01957"/>
    </source>
</evidence>
<dbReference type="InterPro" id="IPR002810">
    <property type="entry name" value="NfeD-like_C"/>
</dbReference>
<dbReference type="InterPro" id="IPR012340">
    <property type="entry name" value="NA-bd_OB-fold"/>
</dbReference>
<dbReference type="SUPFAM" id="SSF141322">
    <property type="entry name" value="NfeD domain-like"/>
    <property type="match status" value="1"/>
</dbReference>
<dbReference type="Gene3D" id="3.90.226.10">
    <property type="entry name" value="2-enoyl-CoA Hydratase, Chain A, domain 1"/>
    <property type="match status" value="1"/>
</dbReference>
<dbReference type="InterPro" id="IPR056738">
    <property type="entry name" value="NfeD1b_N"/>
</dbReference>
<dbReference type="Pfam" id="PF24961">
    <property type="entry name" value="NfeD_membrane"/>
    <property type="match status" value="1"/>
</dbReference>
<feature type="transmembrane region" description="Helical" evidence="5">
    <location>
        <begin position="286"/>
        <end position="319"/>
    </location>
</feature>
<sequence length="434" mass="48064">MSIMILCFDIQFLTLVTTDSSNNIIEEAFVIKIEGYTSLIDTPVQEYVTNALNIAKNRNKPLIIYIDTYGGYLDSALTISKVLLEVEVPVIVFVRDKAYSAGALISIAAHILVMRPTAVIGAAQPISINPVTGEIIFINESKILNPILKNMELCAEARKRNTTIIKRFVYENLVLSGKEALQYKVIDYVADSIEELLSHLQGIEVNISGVIWRLYINRYEELPPSLDIYVKIFLRNSLVNSLLLFIGIFGTLGLLYTGRIDLLPITIIALMLALFGSDIEAKAVPAILIALGSILLSIELFVTPGFGVLGVSGIIAIIIGLLLTPLPSTLYTVGIVTLWRIITVFAIGFGTLFVFILYKAILVIKKPRNIRYVPEGKVVGKAIDRLEPGLKGYVLIDGELWEAESNEVIEVGEEVELIERKGFIVRVKKRPRNT</sequence>
<keyword evidence="4 5" id="KW-0472">Membrane</keyword>
<name>A0A7J3MYH6_9CREN</name>